<accession>A0ACC2PI72</accession>
<organism evidence="1 2">
    <name type="scientific">Eretmocerus hayati</name>
    <dbReference type="NCBI Taxonomy" id="131215"/>
    <lineage>
        <taxon>Eukaryota</taxon>
        <taxon>Metazoa</taxon>
        <taxon>Ecdysozoa</taxon>
        <taxon>Arthropoda</taxon>
        <taxon>Hexapoda</taxon>
        <taxon>Insecta</taxon>
        <taxon>Pterygota</taxon>
        <taxon>Neoptera</taxon>
        <taxon>Endopterygota</taxon>
        <taxon>Hymenoptera</taxon>
        <taxon>Apocrita</taxon>
        <taxon>Proctotrupomorpha</taxon>
        <taxon>Chalcidoidea</taxon>
        <taxon>Aphelinidae</taxon>
        <taxon>Aphelininae</taxon>
        <taxon>Eretmocerus</taxon>
    </lineage>
</organism>
<dbReference type="Proteomes" id="UP001239111">
    <property type="component" value="Chromosome 1"/>
</dbReference>
<dbReference type="EMBL" id="CM056741">
    <property type="protein sequence ID" value="KAJ8683062.1"/>
    <property type="molecule type" value="Genomic_DNA"/>
</dbReference>
<evidence type="ECO:0000313" key="2">
    <source>
        <dbReference type="Proteomes" id="UP001239111"/>
    </source>
</evidence>
<proteinExistence type="predicted"/>
<sequence>MRPLDSTQETPAPKRLRAGQGRAGARKRIKHKDSLNNITTGDIKRLARRGGVKRISALIYPLIRTALKEFLIMVVFAASIYTRHAKRNTVTAQDVIHALKRHGCTLYGFDKIK</sequence>
<name>A0ACC2PI72_9HYME</name>
<comment type="caution">
    <text evidence="1">The sequence shown here is derived from an EMBL/GenBank/DDBJ whole genome shotgun (WGS) entry which is preliminary data.</text>
</comment>
<protein>
    <submittedName>
        <fullName evidence="1">Uncharacterized protein</fullName>
    </submittedName>
</protein>
<gene>
    <name evidence="1" type="ORF">QAD02_018854</name>
</gene>
<evidence type="ECO:0000313" key="1">
    <source>
        <dbReference type="EMBL" id="KAJ8683062.1"/>
    </source>
</evidence>
<reference evidence="1" key="1">
    <citation type="submission" date="2023-04" db="EMBL/GenBank/DDBJ databases">
        <title>A chromosome-level genome assembly of the parasitoid wasp Eretmocerus hayati.</title>
        <authorList>
            <person name="Zhong Y."/>
            <person name="Liu S."/>
            <person name="Liu Y."/>
        </authorList>
    </citation>
    <scope>NUCLEOTIDE SEQUENCE</scope>
    <source>
        <strain evidence="1">ZJU_SS_LIU_2023</strain>
    </source>
</reference>
<keyword evidence="2" id="KW-1185">Reference proteome</keyword>